<sequence length="90" mass="9837">MPVSAIVSSALDVLKLLFLCFLGGMYDEAAVGNGHSICDLSRWQGIGRLSSSQRCQLGDVSEPLDQLLSWFNGSDEFDNLFKADLVILLE</sequence>
<evidence type="ECO:0008006" key="4">
    <source>
        <dbReference type="Google" id="ProtNLM"/>
    </source>
</evidence>
<feature type="signal peptide" evidence="1">
    <location>
        <begin position="1"/>
        <end position="29"/>
    </location>
</feature>
<protein>
    <recommendedName>
        <fullName evidence="4">Secreted protein</fullName>
    </recommendedName>
</protein>
<comment type="caution">
    <text evidence="2">The sequence shown here is derived from an EMBL/GenBank/DDBJ whole genome shotgun (WGS) entry which is preliminary data.</text>
</comment>
<evidence type="ECO:0000313" key="3">
    <source>
        <dbReference type="Proteomes" id="UP001472677"/>
    </source>
</evidence>
<organism evidence="2 3">
    <name type="scientific">Hibiscus sabdariffa</name>
    <name type="common">roselle</name>
    <dbReference type="NCBI Taxonomy" id="183260"/>
    <lineage>
        <taxon>Eukaryota</taxon>
        <taxon>Viridiplantae</taxon>
        <taxon>Streptophyta</taxon>
        <taxon>Embryophyta</taxon>
        <taxon>Tracheophyta</taxon>
        <taxon>Spermatophyta</taxon>
        <taxon>Magnoliopsida</taxon>
        <taxon>eudicotyledons</taxon>
        <taxon>Gunneridae</taxon>
        <taxon>Pentapetalae</taxon>
        <taxon>rosids</taxon>
        <taxon>malvids</taxon>
        <taxon>Malvales</taxon>
        <taxon>Malvaceae</taxon>
        <taxon>Malvoideae</taxon>
        <taxon>Hibiscus</taxon>
    </lineage>
</organism>
<evidence type="ECO:0000256" key="1">
    <source>
        <dbReference type="SAM" id="SignalP"/>
    </source>
</evidence>
<reference evidence="2 3" key="1">
    <citation type="journal article" date="2024" name="G3 (Bethesda)">
        <title>Genome assembly of Hibiscus sabdariffa L. provides insights into metabolisms of medicinal natural products.</title>
        <authorList>
            <person name="Kim T."/>
        </authorList>
    </citation>
    <scope>NUCLEOTIDE SEQUENCE [LARGE SCALE GENOMIC DNA]</scope>
    <source>
        <strain evidence="2">TK-2024</strain>
        <tissue evidence="2">Old leaves</tissue>
    </source>
</reference>
<gene>
    <name evidence="2" type="ORF">V6N12_008600</name>
</gene>
<proteinExistence type="predicted"/>
<evidence type="ECO:0000313" key="2">
    <source>
        <dbReference type="EMBL" id="KAK8507258.1"/>
    </source>
</evidence>
<keyword evidence="3" id="KW-1185">Reference proteome</keyword>
<keyword evidence="1" id="KW-0732">Signal</keyword>
<accession>A0ABR2BJD8</accession>
<name>A0ABR2BJD8_9ROSI</name>
<dbReference type="Proteomes" id="UP001472677">
    <property type="component" value="Unassembled WGS sequence"/>
</dbReference>
<dbReference type="EMBL" id="JBBPBM010000109">
    <property type="protein sequence ID" value="KAK8507258.1"/>
    <property type="molecule type" value="Genomic_DNA"/>
</dbReference>
<feature type="chain" id="PRO_5046341847" description="Secreted protein" evidence="1">
    <location>
        <begin position="30"/>
        <end position="90"/>
    </location>
</feature>